<dbReference type="EMBL" id="JACCBG010000001">
    <property type="protein sequence ID" value="NYD41033.1"/>
    <property type="molecule type" value="Genomic_DNA"/>
</dbReference>
<feature type="transmembrane region" description="Helical" evidence="1">
    <location>
        <begin position="266"/>
        <end position="288"/>
    </location>
</feature>
<feature type="transmembrane region" description="Helical" evidence="1">
    <location>
        <begin position="54"/>
        <end position="75"/>
    </location>
</feature>
<keyword evidence="3" id="KW-1185">Reference proteome</keyword>
<comment type="caution">
    <text evidence="2">The sequence shown here is derived from an EMBL/GenBank/DDBJ whole genome shotgun (WGS) entry which is preliminary data.</text>
</comment>
<reference evidence="2 3" key="1">
    <citation type="submission" date="2020-07" db="EMBL/GenBank/DDBJ databases">
        <title>Sequencing the genomes of 1000 actinobacteria strains.</title>
        <authorList>
            <person name="Klenk H.-P."/>
        </authorList>
    </citation>
    <scope>NUCLEOTIDE SEQUENCE [LARGE SCALE GENOMIC DNA]</scope>
    <source>
        <strain evidence="2 3">DSM 21350</strain>
    </source>
</reference>
<protein>
    <submittedName>
        <fullName evidence="2">Uncharacterized protein</fullName>
    </submittedName>
</protein>
<accession>A0A7Y9JA53</accession>
<name>A0A7Y9JA53_9ACTN</name>
<evidence type="ECO:0000256" key="1">
    <source>
        <dbReference type="SAM" id="Phobius"/>
    </source>
</evidence>
<evidence type="ECO:0000313" key="3">
    <source>
        <dbReference type="Proteomes" id="UP000535511"/>
    </source>
</evidence>
<keyword evidence="1" id="KW-0812">Transmembrane</keyword>
<dbReference type="RefSeq" id="WP_179662841.1">
    <property type="nucleotide sequence ID" value="NZ_JACCBG010000001.1"/>
</dbReference>
<proteinExistence type="predicted"/>
<keyword evidence="1" id="KW-1133">Transmembrane helix</keyword>
<feature type="transmembrane region" description="Helical" evidence="1">
    <location>
        <begin position="12"/>
        <end position="34"/>
    </location>
</feature>
<sequence>MTAPRVVLTRSRWSLLLPIAACGFLDAGLVPALLDGVRGGVTVDGEPVSTGTAVLVLLLVGLLALLLGVGLVALVRRLVAPPAALVVEPGEVRREAAGRVDLRITREQATGLVYRPALSTTWKRSTPGDPAVRGVSSRRLHGRLEVRAPQGILEISDERRWADVVDMLREWARARPELVGDDVTGQLLLPTGPTAGESAAGTTGAHLRADPPRTSWGLVWRALRTRDPWSPFLPDGYGRYSRVLSGRMSSGRAAVRGRVIWLLPRWMLLLCLCAGWLIVPGFLVWGTVNLTHI</sequence>
<keyword evidence="1" id="KW-0472">Membrane</keyword>
<organism evidence="2 3">
    <name type="scientific">Nocardioides panaciterrulae</name>
    <dbReference type="NCBI Taxonomy" id="661492"/>
    <lineage>
        <taxon>Bacteria</taxon>
        <taxon>Bacillati</taxon>
        <taxon>Actinomycetota</taxon>
        <taxon>Actinomycetes</taxon>
        <taxon>Propionibacteriales</taxon>
        <taxon>Nocardioidaceae</taxon>
        <taxon>Nocardioides</taxon>
    </lineage>
</organism>
<dbReference type="AlphaFoldDB" id="A0A7Y9JA53"/>
<dbReference type="Proteomes" id="UP000535511">
    <property type="component" value="Unassembled WGS sequence"/>
</dbReference>
<evidence type="ECO:0000313" key="2">
    <source>
        <dbReference type="EMBL" id="NYD41033.1"/>
    </source>
</evidence>
<gene>
    <name evidence="2" type="ORF">BJZ21_001116</name>
</gene>